<comment type="caution">
    <text evidence="1">The sequence shown here is derived from an EMBL/GenBank/DDBJ whole genome shotgun (WGS) entry which is preliminary data.</text>
</comment>
<dbReference type="OrthoDB" id="3261136at2759"/>
<evidence type="ECO:0000313" key="1">
    <source>
        <dbReference type="EMBL" id="GLB42958.1"/>
    </source>
</evidence>
<reference evidence="1" key="1">
    <citation type="submission" date="2022-07" db="EMBL/GenBank/DDBJ databases">
        <title>The genome of Lyophyllum shimeji provides insight into the initial evolution of ectomycorrhizal fungal genome.</title>
        <authorList>
            <person name="Kobayashi Y."/>
            <person name="Shibata T."/>
            <person name="Hirakawa H."/>
            <person name="Shigenobu S."/>
            <person name="Nishiyama T."/>
            <person name="Yamada A."/>
            <person name="Hasebe M."/>
            <person name="Kawaguchi M."/>
        </authorList>
    </citation>
    <scope>NUCLEOTIDE SEQUENCE</scope>
    <source>
        <strain evidence="1">AT787</strain>
    </source>
</reference>
<accession>A0A9P3PVV0</accession>
<evidence type="ECO:0000313" key="2">
    <source>
        <dbReference type="Proteomes" id="UP001063166"/>
    </source>
</evidence>
<organism evidence="1 2">
    <name type="scientific">Lyophyllum shimeji</name>
    <name type="common">Hon-shimeji</name>
    <name type="synonym">Tricholoma shimeji</name>
    <dbReference type="NCBI Taxonomy" id="47721"/>
    <lineage>
        <taxon>Eukaryota</taxon>
        <taxon>Fungi</taxon>
        <taxon>Dikarya</taxon>
        <taxon>Basidiomycota</taxon>
        <taxon>Agaricomycotina</taxon>
        <taxon>Agaricomycetes</taxon>
        <taxon>Agaricomycetidae</taxon>
        <taxon>Agaricales</taxon>
        <taxon>Tricholomatineae</taxon>
        <taxon>Lyophyllaceae</taxon>
        <taxon>Lyophyllum</taxon>
    </lineage>
</organism>
<dbReference type="AlphaFoldDB" id="A0A9P3PVV0"/>
<name>A0A9P3PVV0_LYOSH</name>
<sequence length="92" mass="10321">MWESVDNCHLNSSPDDIQPLLDLRLVMTDHLPVITEVELPLARTSSPPSKDFLAADWEAFNDALKEKLSTHPPACCITSKEEFDARVDLLCL</sequence>
<protein>
    <recommendedName>
        <fullName evidence="3">Endonuclease/exonuclease/phosphatase domain-containing protein</fullName>
    </recommendedName>
</protein>
<evidence type="ECO:0008006" key="3">
    <source>
        <dbReference type="Google" id="ProtNLM"/>
    </source>
</evidence>
<dbReference type="EMBL" id="BRPK01000012">
    <property type="protein sequence ID" value="GLB42958.1"/>
    <property type="molecule type" value="Genomic_DNA"/>
</dbReference>
<dbReference type="Proteomes" id="UP001063166">
    <property type="component" value="Unassembled WGS sequence"/>
</dbReference>
<proteinExistence type="predicted"/>
<keyword evidence="2" id="KW-1185">Reference proteome</keyword>
<gene>
    <name evidence="1" type="ORF">LshimejAT787_1204070</name>
</gene>